<evidence type="ECO:0000256" key="5">
    <source>
        <dbReference type="ARBA" id="ARBA00023157"/>
    </source>
</evidence>
<dbReference type="GO" id="GO:0007218">
    <property type="term" value="P:neuropeptide signaling pathway"/>
    <property type="evidence" value="ECO:0007669"/>
    <property type="project" value="TreeGrafter"/>
</dbReference>
<dbReference type="GO" id="GO:2000253">
    <property type="term" value="P:positive regulation of feeding behavior"/>
    <property type="evidence" value="ECO:0007669"/>
    <property type="project" value="TreeGrafter"/>
</dbReference>
<dbReference type="PROSITE" id="PS51150">
    <property type="entry name" value="AGOUTI_2"/>
    <property type="match status" value="1"/>
</dbReference>
<reference evidence="8" key="3">
    <citation type="submission" date="2025-09" db="UniProtKB">
        <authorList>
            <consortium name="Ensembl"/>
        </authorList>
    </citation>
    <scope>IDENTIFICATION</scope>
</reference>
<evidence type="ECO:0000256" key="6">
    <source>
        <dbReference type="PROSITE-ProRule" id="PRU00494"/>
    </source>
</evidence>
<dbReference type="InterPro" id="IPR036836">
    <property type="entry name" value="Agouti_dom_sf"/>
</dbReference>
<dbReference type="GO" id="GO:0009755">
    <property type="term" value="P:hormone-mediated signaling pathway"/>
    <property type="evidence" value="ECO:0007669"/>
    <property type="project" value="InterPro"/>
</dbReference>
<keyword evidence="2" id="KW-0964">Secreted</keyword>
<dbReference type="AlphaFoldDB" id="A0AAZ3SKS4"/>
<dbReference type="Gene3D" id="2.160.20.80">
    <property type="entry name" value="E3 ubiquitin-protein ligase SopA"/>
    <property type="match status" value="1"/>
</dbReference>
<dbReference type="PANTHER" id="PTHR16551:SF4">
    <property type="entry name" value="AGOUTI-RELATED PROTEIN"/>
    <property type="match status" value="1"/>
</dbReference>
<feature type="domain" description="Agouti" evidence="7">
    <location>
        <begin position="283"/>
        <end position="323"/>
    </location>
</feature>
<dbReference type="InterPro" id="IPR027300">
    <property type="entry name" value="Agouti_dom"/>
</dbReference>
<evidence type="ECO:0000313" key="8">
    <source>
        <dbReference type="Ensembl" id="ENSOTSP00005153649.1"/>
    </source>
</evidence>
<proteinExistence type="predicted"/>
<dbReference type="Proteomes" id="UP000694402">
    <property type="component" value="Unassembled WGS sequence"/>
</dbReference>
<dbReference type="GO" id="GO:0070996">
    <property type="term" value="F:type 1 melanocortin receptor binding"/>
    <property type="evidence" value="ECO:0007669"/>
    <property type="project" value="TreeGrafter"/>
</dbReference>
<dbReference type="Pfam" id="PF05039">
    <property type="entry name" value="Agouti"/>
    <property type="match status" value="1"/>
</dbReference>
<dbReference type="SUPFAM" id="SSF141571">
    <property type="entry name" value="Pentapeptide repeat-like"/>
    <property type="match status" value="1"/>
</dbReference>
<comment type="subcellular location">
    <subcellularLocation>
        <location evidence="1">Secreted</location>
    </subcellularLocation>
</comment>
<dbReference type="SMART" id="SM00792">
    <property type="entry name" value="Agouti"/>
    <property type="match status" value="1"/>
</dbReference>
<reference evidence="8" key="2">
    <citation type="submission" date="2025-08" db="UniProtKB">
        <authorList>
            <consortium name="Ensembl"/>
        </authorList>
    </citation>
    <scope>IDENTIFICATION</scope>
</reference>
<dbReference type="InterPro" id="IPR007733">
    <property type="entry name" value="Agouti"/>
</dbReference>
<dbReference type="Gene3D" id="4.10.760.10">
    <property type="entry name" value="Agouti domain"/>
    <property type="match status" value="1"/>
</dbReference>
<organism evidence="8 9">
    <name type="scientific">Oncorhynchus tshawytscha</name>
    <name type="common">Chinook salmon</name>
    <name type="synonym">Salmo tshawytscha</name>
    <dbReference type="NCBI Taxonomy" id="74940"/>
    <lineage>
        <taxon>Eukaryota</taxon>
        <taxon>Metazoa</taxon>
        <taxon>Chordata</taxon>
        <taxon>Craniata</taxon>
        <taxon>Vertebrata</taxon>
        <taxon>Euteleostomi</taxon>
        <taxon>Actinopterygii</taxon>
        <taxon>Neopterygii</taxon>
        <taxon>Teleostei</taxon>
        <taxon>Protacanthopterygii</taxon>
        <taxon>Salmoniformes</taxon>
        <taxon>Salmonidae</taxon>
        <taxon>Salmoninae</taxon>
        <taxon>Oncorhynchus</taxon>
    </lineage>
</organism>
<keyword evidence="9" id="KW-1185">Reference proteome</keyword>
<feature type="disulfide bond" evidence="6">
    <location>
        <begin position="283"/>
        <end position="298"/>
    </location>
</feature>
<evidence type="ECO:0000256" key="3">
    <source>
        <dbReference type="ARBA" id="ARBA00022729"/>
    </source>
</evidence>
<gene>
    <name evidence="8" type="primary">FAM131A</name>
</gene>
<evidence type="ECO:0000256" key="4">
    <source>
        <dbReference type="ARBA" id="ARBA00022854"/>
    </source>
</evidence>
<keyword evidence="3" id="KW-0732">Signal</keyword>
<evidence type="ECO:0000313" key="9">
    <source>
        <dbReference type="Proteomes" id="UP000694402"/>
    </source>
</evidence>
<dbReference type="GO" id="GO:0005184">
    <property type="term" value="F:neuropeptide hormone activity"/>
    <property type="evidence" value="ECO:0007669"/>
    <property type="project" value="TreeGrafter"/>
</dbReference>
<name>A0AAZ3SKS4_ONCTS</name>
<evidence type="ECO:0000259" key="7">
    <source>
        <dbReference type="PROSITE" id="PS51150"/>
    </source>
</evidence>
<dbReference type="GO" id="GO:0005615">
    <property type="term" value="C:extracellular space"/>
    <property type="evidence" value="ECO:0007669"/>
    <property type="project" value="TreeGrafter"/>
</dbReference>
<protein>
    <recommendedName>
        <fullName evidence="7">Agouti domain-containing protein</fullName>
    </recommendedName>
</protein>
<accession>A0AAZ3SKS4</accession>
<dbReference type="GO" id="GO:0008343">
    <property type="term" value="P:adult feeding behavior"/>
    <property type="evidence" value="ECO:0007669"/>
    <property type="project" value="TreeGrafter"/>
</dbReference>
<keyword evidence="5 6" id="KW-1015">Disulfide bond</keyword>
<reference evidence="9" key="1">
    <citation type="journal article" date="2018" name="PLoS ONE">
        <title>Chinook salmon (Oncorhynchus tshawytscha) genome and transcriptome.</title>
        <authorList>
            <person name="Christensen K.A."/>
            <person name="Leong J.S."/>
            <person name="Sakhrani D."/>
            <person name="Biagi C.A."/>
            <person name="Minkley D.R."/>
            <person name="Withler R.E."/>
            <person name="Rondeau E.B."/>
            <person name="Koop B.F."/>
            <person name="Devlin R.H."/>
        </authorList>
    </citation>
    <scope>NUCLEOTIDE SEQUENCE [LARGE SCALE GENOMIC DNA]</scope>
</reference>
<sequence length="327" mass="34484">MLLWAGLPHPSLPPPSFPPQGIFIKRLLVSPWEDHSQTQESTEPQFSSVSEAALSEAAVSEAAVSEAALSEAALSEAALSDAALSEAAVSETAVSETAVSETAVSEAAVSETAVSEAAVSEAAVSETAVSETAVSEAAVSEAAVSEAAVSETAVSETAVSEAALSEAALSEAALSEALCCISMVNSVFLYCWTLCLIQLATGLVHGNVRLDDSHPGLRRTDDSFLSDIGKGSLSIGDPVGFRLESEDEEEKEEELLMDMETYDEDVAEAMQLQSRAMRSPRRCIPHQQSCLGNTLPCCDPCDTRYPRMFGSICYCRRTACAGAHRRP</sequence>
<keyword evidence="4" id="KW-0960">Knottin</keyword>
<evidence type="ECO:0000256" key="2">
    <source>
        <dbReference type="ARBA" id="ARBA00022525"/>
    </source>
</evidence>
<dbReference type="SUPFAM" id="SSF57055">
    <property type="entry name" value="Agouti-related protein"/>
    <property type="match status" value="1"/>
</dbReference>
<comment type="caution">
    <text evidence="6">Lacks conserved residue(s) required for the propagation of feature annotation.</text>
</comment>
<dbReference type="PANTHER" id="PTHR16551">
    <property type="entry name" value="AGOUTI RELATED"/>
    <property type="match status" value="1"/>
</dbReference>
<feature type="disulfide bond" evidence="6">
    <location>
        <begin position="297"/>
        <end position="315"/>
    </location>
</feature>
<dbReference type="Ensembl" id="ENSOTST00005148655.1">
    <property type="protein sequence ID" value="ENSOTSP00005153649.1"/>
    <property type="gene ID" value="ENSOTSG00005072102.1"/>
</dbReference>
<dbReference type="GeneTree" id="ENSGT00940000178557"/>
<evidence type="ECO:0000256" key="1">
    <source>
        <dbReference type="ARBA" id="ARBA00004613"/>
    </source>
</evidence>